<feature type="domain" description="N-acetyltransferase" evidence="1">
    <location>
        <begin position="18"/>
        <end position="180"/>
    </location>
</feature>
<dbReference type="Proteomes" id="UP001501083">
    <property type="component" value="Unassembled WGS sequence"/>
</dbReference>
<dbReference type="PANTHER" id="PTHR43328">
    <property type="entry name" value="ACETYLTRANSFERASE-RELATED"/>
    <property type="match status" value="1"/>
</dbReference>
<protein>
    <submittedName>
        <fullName evidence="2">GNAT family N-acetyltransferase</fullName>
    </submittedName>
</protein>
<dbReference type="Gene3D" id="3.40.630.30">
    <property type="match status" value="1"/>
</dbReference>
<dbReference type="InterPro" id="IPR000182">
    <property type="entry name" value="GNAT_dom"/>
</dbReference>
<keyword evidence="3" id="KW-1185">Reference proteome</keyword>
<dbReference type="EMBL" id="BAABKY010000002">
    <property type="protein sequence ID" value="GAA5078839.1"/>
    <property type="molecule type" value="Genomic_DNA"/>
</dbReference>
<comment type="caution">
    <text evidence="2">The sequence shown here is derived from an EMBL/GenBank/DDBJ whole genome shotgun (WGS) entry which is preliminary data.</text>
</comment>
<gene>
    <name evidence="2" type="ORF">GCM10025759_26410</name>
</gene>
<evidence type="ECO:0000259" key="1">
    <source>
        <dbReference type="PROSITE" id="PS51186"/>
    </source>
</evidence>
<name>A0ABP9LLS9_9GAMM</name>
<dbReference type="Pfam" id="PF13302">
    <property type="entry name" value="Acetyltransf_3"/>
    <property type="match status" value="1"/>
</dbReference>
<evidence type="ECO:0000313" key="3">
    <source>
        <dbReference type="Proteomes" id="UP001501083"/>
    </source>
</evidence>
<accession>A0ABP9LLS9</accession>
<dbReference type="RefSeq" id="WP_158984437.1">
    <property type="nucleotide sequence ID" value="NZ_BAABKY010000002.1"/>
</dbReference>
<dbReference type="InterPro" id="IPR016181">
    <property type="entry name" value="Acyl_CoA_acyltransferase"/>
</dbReference>
<evidence type="ECO:0000313" key="2">
    <source>
        <dbReference type="EMBL" id="GAA5078839.1"/>
    </source>
</evidence>
<sequence>MSLDARPLHDARLPGEGFVLRPWRRDDLESLLRHADDASIARGLSDRFPYPYTREDGERFLAGDVVDLRDPVFAIEVDGEACGGIGARPGQGERRHGAELGYWLGQRLWNRGLMTRVVASYVPWLMQMRALLRVQATVLDTNPASARVLLRNGFVEEGVQRCAVVKHGDVHDLRVFAKVRRSLSDAP</sequence>
<organism evidence="2 3">
    <name type="scientific">Lysobacter panacisoli</name>
    <dbReference type="NCBI Taxonomy" id="1255263"/>
    <lineage>
        <taxon>Bacteria</taxon>
        <taxon>Pseudomonadati</taxon>
        <taxon>Pseudomonadota</taxon>
        <taxon>Gammaproteobacteria</taxon>
        <taxon>Lysobacterales</taxon>
        <taxon>Lysobacteraceae</taxon>
        <taxon>Lysobacter</taxon>
    </lineage>
</organism>
<dbReference type="PROSITE" id="PS51186">
    <property type="entry name" value="GNAT"/>
    <property type="match status" value="1"/>
</dbReference>
<dbReference type="SUPFAM" id="SSF55729">
    <property type="entry name" value="Acyl-CoA N-acyltransferases (Nat)"/>
    <property type="match status" value="1"/>
</dbReference>
<proteinExistence type="predicted"/>
<reference evidence="3" key="1">
    <citation type="journal article" date="2019" name="Int. J. Syst. Evol. Microbiol.">
        <title>The Global Catalogue of Microorganisms (GCM) 10K type strain sequencing project: providing services to taxonomists for standard genome sequencing and annotation.</title>
        <authorList>
            <consortium name="The Broad Institute Genomics Platform"/>
            <consortium name="The Broad Institute Genome Sequencing Center for Infectious Disease"/>
            <person name="Wu L."/>
            <person name="Ma J."/>
        </authorList>
    </citation>
    <scope>NUCLEOTIDE SEQUENCE [LARGE SCALE GENOMIC DNA]</scope>
    <source>
        <strain evidence="3">JCM 19212</strain>
    </source>
</reference>
<dbReference type="PANTHER" id="PTHR43328:SF1">
    <property type="entry name" value="N-ACETYLTRANSFERASE DOMAIN-CONTAINING PROTEIN"/>
    <property type="match status" value="1"/>
</dbReference>